<accession>A0ABS4FRK8</accession>
<dbReference type="EMBL" id="JAGGKG010000006">
    <property type="protein sequence ID" value="MBP1904993.1"/>
    <property type="molecule type" value="Genomic_DNA"/>
</dbReference>
<name>A0ABS4FRK8_9BACL</name>
<gene>
    <name evidence="1" type="ORF">J2Z32_001618</name>
</gene>
<reference evidence="1 2" key="1">
    <citation type="submission" date="2021-03" db="EMBL/GenBank/DDBJ databases">
        <title>Genomic Encyclopedia of Type Strains, Phase IV (KMG-IV): sequencing the most valuable type-strain genomes for metagenomic binning, comparative biology and taxonomic classification.</title>
        <authorList>
            <person name="Goeker M."/>
        </authorList>
    </citation>
    <scope>NUCLEOTIDE SEQUENCE [LARGE SCALE GENOMIC DNA]</scope>
    <source>
        <strain evidence="1 2">DSM 14349</strain>
    </source>
</reference>
<comment type="caution">
    <text evidence="1">The sequence shown here is derived from an EMBL/GenBank/DDBJ whole genome shotgun (WGS) entry which is preliminary data.</text>
</comment>
<proteinExistence type="predicted"/>
<organism evidence="1 2">
    <name type="scientific">Paenibacillus turicensis</name>
    <dbReference type="NCBI Taxonomy" id="160487"/>
    <lineage>
        <taxon>Bacteria</taxon>
        <taxon>Bacillati</taxon>
        <taxon>Bacillota</taxon>
        <taxon>Bacilli</taxon>
        <taxon>Bacillales</taxon>
        <taxon>Paenibacillaceae</taxon>
        <taxon>Paenibacillus</taxon>
    </lineage>
</organism>
<dbReference type="Proteomes" id="UP001519272">
    <property type="component" value="Unassembled WGS sequence"/>
</dbReference>
<evidence type="ECO:0000313" key="1">
    <source>
        <dbReference type="EMBL" id="MBP1904993.1"/>
    </source>
</evidence>
<evidence type="ECO:0000313" key="2">
    <source>
        <dbReference type="Proteomes" id="UP001519272"/>
    </source>
</evidence>
<keyword evidence="2" id="KW-1185">Reference proteome</keyword>
<protein>
    <recommendedName>
        <fullName evidence="3">Transposase DDE domain-containing protein</fullName>
    </recommendedName>
</protein>
<evidence type="ECO:0008006" key="3">
    <source>
        <dbReference type="Google" id="ProtNLM"/>
    </source>
</evidence>
<sequence length="61" mass="7546">MMQNDNVVQKGSELNDEFSRIWRIRYRIISFCYGFRDVFNALTVFFNYSESRRFHITSFYE</sequence>